<proteinExistence type="predicted"/>
<dbReference type="AlphaFoldDB" id="A0A8E2JVE5"/>
<evidence type="ECO:0000313" key="3">
    <source>
        <dbReference type="Proteomes" id="UP000250140"/>
    </source>
</evidence>
<name>A0A8E2JVE5_9PEZI</name>
<evidence type="ECO:0000313" key="2">
    <source>
        <dbReference type="EMBL" id="OCL10923.1"/>
    </source>
</evidence>
<dbReference type="Proteomes" id="UP000250140">
    <property type="component" value="Unassembled WGS sequence"/>
</dbReference>
<organism evidence="2 3">
    <name type="scientific">Glonium stellatum</name>
    <dbReference type="NCBI Taxonomy" id="574774"/>
    <lineage>
        <taxon>Eukaryota</taxon>
        <taxon>Fungi</taxon>
        <taxon>Dikarya</taxon>
        <taxon>Ascomycota</taxon>
        <taxon>Pezizomycotina</taxon>
        <taxon>Dothideomycetes</taxon>
        <taxon>Pleosporomycetidae</taxon>
        <taxon>Gloniales</taxon>
        <taxon>Gloniaceae</taxon>
        <taxon>Glonium</taxon>
    </lineage>
</organism>
<protein>
    <recommendedName>
        <fullName evidence="1">NAD(P)-binding domain-containing protein</fullName>
    </recommendedName>
</protein>
<dbReference type="Pfam" id="PF13460">
    <property type="entry name" value="NAD_binding_10"/>
    <property type="match status" value="1"/>
</dbReference>
<dbReference type="EMBL" id="KV749139">
    <property type="protein sequence ID" value="OCL10923.1"/>
    <property type="molecule type" value="Genomic_DNA"/>
</dbReference>
<dbReference type="OrthoDB" id="10254221at2759"/>
<keyword evidence="3" id="KW-1185">Reference proteome</keyword>
<gene>
    <name evidence="2" type="ORF">AOQ84DRAFT_205695</name>
</gene>
<evidence type="ECO:0000259" key="1">
    <source>
        <dbReference type="Pfam" id="PF13460"/>
    </source>
</evidence>
<accession>A0A8E2JVE5</accession>
<feature type="domain" description="NAD(P)-binding" evidence="1">
    <location>
        <begin position="30"/>
        <end position="146"/>
    </location>
</feature>
<dbReference type="InterPro" id="IPR016040">
    <property type="entry name" value="NAD(P)-bd_dom"/>
</dbReference>
<sequence>MTDVGVVVSFLGAYLNFSAFIKRTTTTLIADALPCLFSVMRTHGVKRILALLTPSYYVSPETYSWKWWFYLCMPPIFAPQGNAEMKGIATQIASQEDLDWTIFRVPHLTVGDEKKEVFAGLLSKECAATTELTRESLVKWVLKEIEEGNWVKRAPAVANL</sequence>
<dbReference type="Gene3D" id="3.40.50.720">
    <property type="entry name" value="NAD(P)-binding Rossmann-like Domain"/>
    <property type="match status" value="1"/>
</dbReference>
<reference evidence="2 3" key="1">
    <citation type="journal article" date="2016" name="Nat. Commun.">
        <title>Ectomycorrhizal ecology is imprinted in the genome of the dominant symbiotic fungus Cenococcum geophilum.</title>
        <authorList>
            <consortium name="DOE Joint Genome Institute"/>
            <person name="Peter M."/>
            <person name="Kohler A."/>
            <person name="Ohm R.A."/>
            <person name="Kuo A."/>
            <person name="Krutzmann J."/>
            <person name="Morin E."/>
            <person name="Arend M."/>
            <person name="Barry K.W."/>
            <person name="Binder M."/>
            <person name="Choi C."/>
            <person name="Clum A."/>
            <person name="Copeland A."/>
            <person name="Grisel N."/>
            <person name="Haridas S."/>
            <person name="Kipfer T."/>
            <person name="LaButti K."/>
            <person name="Lindquist E."/>
            <person name="Lipzen A."/>
            <person name="Maire R."/>
            <person name="Meier B."/>
            <person name="Mihaltcheva S."/>
            <person name="Molinier V."/>
            <person name="Murat C."/>
            <person name="Poggeler S."/>
            <person name="Quandt C.A."/>
            <person name="Sperisen C."/>
            <person name="Tritt A."/>
            <person name="Tisserant E."/>
            <person name="Crous P.W."/>
            <person name="Henrissat B."/>
            <person name="Nehls U."/>
            <person name="Egli S."/>
            <person name="Spatafora J.W."/>
            <person name="Grigoriev I.V."/>
            <person name="Martin F.M."/>
        </authorList>
    </citation>
    <scope>NUCLEOTIDE SEQUENCE [LARGE SCALE GENOMIC DNA]</scope>
    <source>
        <strain evidence="2 3">CBS 207.34</strain>
    </source>
</reference>